<name>A0A2H1KGS8_9MICO</name>
<dbReference type="Proteomes" id="UP000234382">
    <property type="component" value="Unassembled WGS sequence"/>
</dbReference>
<protein>
    <submittedName>
        <fullName evidence="1">Uncharacterized protein</fullName>
    </submittedName>
</protein>
<gene>
    <name evidence="1" type="ORF">BI49514_03038</name>
</gene>
<evidence type="ECO:0000313" key="1">
    <source>
        <dbReference type="EMBL" id="SMX98940.1"/>
    </source>
</evidence>
<sequence>MPASQREGHTTAVERMPSGIYLPPNAVRTALRIVVDATTLNDDEIGDLVDVFARLQLHHPYVKPIFLVSAMTPSELSAAGFMYETVIPESSWRSLEMSAPYSDYVERRIFEMIKVYSAHRFGAYTAGMDIPRWYYER</sequence>
<proteinExistence type="predicted"/>
<dbReference type="RefSeq" id="WP_145996240.1">
    <property type="nucleotide sequence ID" value="NZ_FXYX01000033.1"/>
</dbReference>
<organism evidence="1 2">
    <name type="scientific">Brevibacterium iodinum ATCC 49514</name>
    <dbReference type="NCBI Taxonomy" id="1255616"/>
    <lineage>
        <taxon>Bacteria</taxon>
        <taxon>Bacillati</taxon>
        <taxon>Actinomycetota</taxon>
        <taxon>Actinomycetes</taxon>
        <taxon>Micrococcales</taxon>
        <taxon>Brevibacteriaceae</taxon>
        <taxon>Brevibacterium</taxon>
    </lineage>
</organism>
<reference evidence="2" key="1">
    <citation type="submission" date="2017-03" db="EMBL/GenBank/DDBJ databases">
        <authorList>
            <person name="Monnet C."/>
        </authorList>
    </citation>
    <scope>NUCLEOTIDE SEQUENCE [LARGE SCALE GENOMIC DNA]</scope>
    <source>
        <strain evidence="2">ATCC 49514</strain>
    </source>
</reference>
<evidence type="ECO:0000313" key="2">
    <source>
        <dbReference type="Proteomes" id="UP000234382"/>
    </source>
</evidence>
<accession>A0A2H1KGS8</accession>
<dbReference type="AlphaFoldDB" id="A0A2H1KGS8"/>
<keyword evidence="2" id="KW-1185">Reference proteome</keyword>
<dbReference type="EMBL" id="FXYX01000033">
    <property type="protein sequence ID" value="SMX98940.1"/>
    <property type="molecule type" value="Genomic_DNA"/>
</dbReference>